<feature type="compositionally biased region" description="Basic and acidic residues" evidence="1">
    <location>
        <begin position="96"/>
        <end position="108"/>
    </location>
</feature>
<feature type="region of interest" description="Disordered" evidence="1">
    <location>
        <begin position="1"/>
        <end position="148"/>
    </location>
</feature>
<reference evidence="2 3" key="1">
    <citation type="submission" date="2014-02" db="EMBL/GenBank/DDBJ databases">
        <title>Transposable element dynamics among asymbiotic and ectomycorrhizal Amanita fungi.</title>
        <authorList>
            <consortium name="DOE Joint Genome Institute"/>
            <person name="Hess J."/>
            <person name="Skrede I."/>
            <person name="Wolfe B."/>
            <person name="LaButti K."/>
            <person name="Ohm R.A."/>
            <person name="Grigoriev I.V."/>
            <person name="Pringle A."/>
        </authorList>
    </citation>
    <scope>NUCLEOTIDE SEQUENCE [LARGE SCALE GENOMIC DNA]</scope>
    <source>
        <strain evidence="2 3">SKay4041</strain>
    </source>
</reference>
<dbReference type="PANTHER" id="PTHR12774:SF2">
    <property type="entry name" value="PEROXISOMAL BIOGENESIS FACTOR 19"/>
    <property type="match status" value="1"/>
</dbReference>
<feature type="region of interest" description="Disordered" evidence="1">
    <location>
        <begin position="184"/>
        <end position="221"/>
    </location>
</feature>
<dbReference type="STRING" id="703135.A0A2A9NMH8"/>
<organism evidence="2 3">
    <name type="scientific">Amanita thiersii Skay4041</name>
    <dbReference type="NCBI Taxonomy" id="703135"/>
    <lineage>
        <taxon>Eukaryota</taxon>
        <taxon>Fungi</taxon>
        <taxon>Dikarya</taxon>
        <taxon>Basidiomycota</taxon>
        <taxon>Agaricomycotina</taxon>
        <taxon>Agaricomycetes</taxon>
        <taxon>Agaricomycetidae</taxon>
        <taxon>Agaricales</taxon>
        <taxon>Pluteineae</taxon>
        <taxon>Amanitaceae</taxon>
        <taxon>Amanita</taxon>
    </lineage>
</organism>
<evidence type="ECO:0000256" key="1">
    <source>
        <dbReference type="SAM" id="MobiDB-lite"/>
    </source>
</evidence>
<protein>
    <recommendedName>
        <fullName evidence="4">Pex19-domain-containing protein</fullName>
    </recommendedName>
</protein>
<name>A0A2A9NMH8_9AGAR</name>
<dbReference type="PANTHER" id="PTHR12774">
    <property type="entry name" value="PEROXISOMAL BIOGENESIS FACTOR 19"/>
    <property type="match status" value="1"/>
</dbReference>
<dbReference type="OrthoDB" id="21292at2759"/>
<dbReference type="InterPro" id="IPR038322">
    <property type="entry name" value="Pex19_C_sf"/>
</dbReference>
<sequence length="399" mass="42038">MPSDNSKPILADADEDLDDLDDVLPEFSDTQSGGNTINKSKDPGSSGRPRHNTRVDARPPAAASASAFLPSSSSTGAGLGGLSTTEELDEDQMNEFARELAKEMENLMREIAPPPPGGSGSGEDSEKKAAASAAGGEQGLNEESVKEAERTFKAAWEAMLVEEMNDGSSAGGGEVLPKLGEVLGEKGVGGGAAKEKEKKESGDGAKAAGTSASASVVGDQNMNFQERLKQAMDKMKESESNLQGSQGPGDIPSADSLEAMFGSLKELGLDGGEDDEEELAGFLENMMDQLLSKEVLYEPLKELSDNFPGYLKSPPKPLDPDDRERYGKQQACLARILAVFDAPDYKDDKADSKKVVMELMHEMQSYGTPPQELMGNLPPGMGLGTDGLPQLGDGNCTIA</sequence>
<dbReference type="GO" id="GO:0033328">
    <property type="term" value="F:peroxisome membrane targeting sequence binding"/>
    <property type="evidence" value="ECO:0007669"/>
    <property type="project" value="TreeGrafter"/>
</dbReference>
<evidence type="ECO:0008006" key="4">
    <source>
        <dbReference type="Google" id="ProtNLM"/>
    </source>
</evidence>
<feature type="compositionally biased region" description="Polar residues" evidence="1">
    <location>
        <begin position="28"/>
        <end position="38"/>
    </location>
</feature>
<dbReference type="Pfam" id="PF04614">
    <property type="entry name" value="Pex19"/>
    <property type="match status" value="1"/>
</dbReference>
<dbReference type="Gene3D" id="1.20.120.900">
    <property type="entry name" value="Pex19, mPTS binding domain"/>
    <property type="match status" value="1"/>
</dbReference>
<feature type="region of interest" description="Disordered" evidence="1">
    <location>
        <begin position="304"/>
        <end position="324"/>
    </location>
</feature>
<dbReference type="EMBL" id="KZ302028">
    <property type="protein sequence ID" value="PFH49457.1"/>
    <property type="molecule type" value="Genomic_DNA"/>
</dbReference>
<gene>
    <name evidence="2" type="ORF">AMATHDRAFT_63154</name>
</gene>
<evidence type="ECO:0000313" key="3">
    <source>
        <dbReference type="Proteomes" id="UP000242287"/>
    </source>
</evidence>
<feature type="compositionally biased region" description="Basic and acidic residues" evidence="1">
    <location>
        <begin position="193"/>
        <end position="203"/>
    </location>
</feature>
<dbReference type="AlphaFoldDB" id="A0A2A9NMH8"/>
<feature type="compositionally biased region" description="Acidic residues" evidence="1">
    <location>
        <begin position="12"/>
        <end position="24"/>
    </location>
</feature>
<dbReference type="GO" id="GO:0045046">
    <property type="term" value="P:protein import into peroxisome membrane"/>
    <property type="evidence" value="ECO:0007669"/>
    <property type="project" value="TreeGrafter"/>
</dbReference>
<evidence type="ECO:0000313" key="2">
    <source>
        <dbReference type="EMBL" id="PFH49457.1"/>
    </source>
</evidence>
<feature type="compositionally biased region" description="Low complexity" evidence="1">
    <location>
        <begin position="204"/>
        <end position="219"/>
    </location>
</feature>
<dbReference type="InterPro" id="IPR006708">
    <property type="entry name" value="Pex19"/>
</dbReference>
<feature type="region of interest" description="Disordered" evidence="1">
    <location>
        <begin position="233"/>
        <end position="256"/>
    </location>
</feature>
<dbReference type="GO" id="GO:0005778">
    <property type="term" value="C:peroxisomal membrane"/>
    <property type="evidence" value="ECO:0007669"/>
    <property type="project" value="TreeGrafter"/>
</dbReference>
<keyword evidence="3" id="KW-1185">Reference proteome</keyword>
<proteinExistence type="predicted"/>
<feature type="compositionally biased region" description="Low complexity" evidence="1">
    <location>
        <begin position="58"/>
        <end position="76"/>
    </location>
</feature>
<accession>A0A2A9NMH8</accession>
<dbReference type="Proteomes" id="UP000242287">
    <property type="component" value="Unassembled WGS sequence"/>
</dbReference>